<dbReference type="PANTHER" id="PTHR47739">
    <property type="entry name" value="TRNA1(VAL) (ADENINE(37)-N6)-METHYLTRANSFERASE"/>
    <property type="match status" value="1"/>
</dbReference>
<evidence type="ECO:0000259" key="3">
    <source>
        <dbReference type="Pfam" id="PF05175"/>
    </source>
</evidence>
<keyword evidence="1 4" id="KW-0489">Methyltransferase</keyword>
<dbReference type="InterPro" id="IPR007848">
    <property type="entry name" value="Small_mtfrase_dom"/>
</dbReference>
<dbReference type="Pfam" id="PF05175">
    <property type="entry name" value="MTS"/>
    <property type="match status" value="1"/>
</dbReference>
<dbReference type="GO" id="GO:0008170">
    <property type="term" value="F:N-methyltransferase activity"/>
    <property type="evidence" value="ECO:0007669"/>
    <property type="project" value="UniProtKB-ARBA"/>
</dbReference>
<evidence type="ECO:0000256" key="1">
    <source>
        <dbReference type="ARBA" id="ARBA00022603"/>
    </source>
</evidence>
<dbReference type="EMBL" id="DPPF01000135">
    <property type="protein sequence ID" value="HCW93359.1"/>
    <property type="molecule type" value="Genomic_DNA"/>
</dbReference>
<dbReference type="Proteomes" id="UP000262325">
    <property type="component" value="Unassembled WGS sequence"/>
</dbReference>
<reference evidence="4 5" key="1">
    <citation type="journal article" date="2018" name="Nat. Biotechnol.">
        <title>A standardized bacterial taxonomy based on genome phylogeny substantially revises the tree of life.</title>
        <authorList>
            <person name="Parks D.H."/>
            <person name="Chuvochina M."/>
            <person name="Waite D.W."/>
            <person name="Rinke C."/>
            <person name="Skarshewski A."/>
            <person name="Chaumeil P.A."/>
            <person name="Hugenholtz P."/>
        </authorList>
    </citation>
    <scope>NUCLEOTIDE SEQUENCE [LARGE SCALE GENOMIC DNA]</scope>
    <source>
        <strain evidence="4">UBA8672</strain>
    </source>
</reference>
<proteinExistence type="predicted"/>
<dbReference type="AlphaFoldDB" id="A0A3D5QDK2"/>
<gene>
    <name evidence="4" type="ORF">DHM44_06735</name>
</gene>
<dbReference type="SUPFAM" id="SSF53335">
    <property type="entry name" value="S-adenosyl-L-methionine-dependent methyltransferases"/>
    <property type="match status" value="1"/>
</dbReference>
<sequence length="238" mass="27880">METIDTILDKRIEICQPAEGYRFNADSIILSRFVDGEKHFSNILDIGAGSGIISVLINYLYNYDNIDAVEISSQMYECLLKTLDINKLDNVIKPFNMDLKQFKPSKPYDMIISNPPYRKSHTGRQCILDEENRARFSDNLNLDDILKFCRSYLKNKGLFYFCYEADLAVEAFYYCRKYGIEPKRVRFLHPDIDKPARQIFLECRKEGGIELRVEKPLFQNINGVETREYKNIFTNEES</sequence>
<keyword evidence="2" id="KW-0949">S-adenosyl-L-methionine</keyword>
<evidence type="ECO:0000313" key="5">
    <source>
        <dbReference type="Proteomes" id="UP000262325"/>
    </source>
</evidence>
<feature type="domain" description="Methyltransferase small" evidence="3">
    <location>
        <begin position="37"/>
        <end position="123"/>
    </location>
</feature>
<dbReference type="CDD" id="cd02440">
    <property type="entry name" value="AdoMet_MTases"/>
    <property type="match status" value="1"/>
</dbReference>
<dbReference type="PROSITE" id="PS00092">
    <property type="entry name" value="N6_MTASE"/>
    <property type="match status" value="1"/>
</dbReference>
<dbReference type="GO" id="GO:0008757">
    <property type="term" value="F:S-adenosylmethionine-dependent methyltransferase activity"/>
    <property type="evidence" value="ECO:0007669"/>
    <property type="project" value="UniProtKB-ARBA"/>
</dbReference>
<dbReference type="InterPro" id="IPR050210">
    <property type="entry name" value="tRNA_Adenine-N(6)_MTase"/>
</dbReference>
<dbReference type="Gene3D" id="3.40.50.150">
    <property type="entry name" value="Vaccinia Virus protein VP39"/>
    <property type="match status" value="1"/>
</dbReference>
<evidence type="ECO:0000313" key="4">
    <source>
        <dbReference type="EMBL" id="HCW93359.1"/>
    </source>
</evidence>
<protein>
    <submittedName>
        <fullName evidence="4">SAM-dependent methyltransferase</fullName>
    </submittedName>
</protein>
<organism evidence="4 5">
    <name type="scientific">Flexistipes sinusarabici</name>
    <dbReference type="NCBI Taxonomy" id="2352"/>
    <lineage>
        <taxon>Bacteria</taxon>
        <taxon>Pseudomonadati</taxon>
        <taxon>Deferribacterota</taxon>
        <taxon>Deferribacteres</taxon>
        <taxon>Deferribacterales</taxon>
        <taxon>Flexistipitaceae</taxon>
        <taxon>Flexistipes</taxon>
    </lineage>
</organism>
<keyword evidence="4" id="KW-0808">Transferase</keyword>
<accession>A0A3D5QDK2</accession>
<dbReference type="GO" id="GO:0032259">
    <property type="term" value="P:methylation"/>
    <property type="evidence" value="ECO:0007669"/>
    <property type="project" value="UniProtKB-KW"/>
</dbReference>
<dbReference type="PANTHER" id="PTHR47739:SF1">
    <property type="entry name" value="TRNA1(VAL) (ADENINE(37)-N6)-METHYLTRANSFERASE"/>
    <property type="match status" value="1"/>
</dbReference>
<name>A0A3D5QDK2_FLESI</name>
<dbReference type="GO" id="GO:0003676">
    <property type="term" value="F:nucleic acid binding"/>
    <property type="evidence" value="ECO:0007669"/>
    <property type="project" value="InterPro"/>
</dbReference>
<dbReference type="InterPro" id="IPR029063">
    <property type="entry name" value="SAM-dependent_MTases_sf"/>
</dbReference>
<evidence type="ECO:0000256" key="2">
    <source>
        <dbReference type="ARBA" id="ARBA00022691"/>
    </source>
</evidence>
<comment type="caution">
    <text evidence="4">The sequence shown here is derived from an EMBL/GenBank/DDBJ whole genome shotgun (WGS) entry which is preliminary data.</text>
</comment>
<dbReference type="InterPro" id="IPR002052">
    <property type="entry name" value="DNA_methylase_N6_adenine_CS"/>
</dbReference>